<accession>A0A6G8ANV1</accession>
<protein>
    <recommendedName>
        <fullName evidence="1">UPF0346 protein G7081_05790</fullName>
    </recommendedName>
</protein>
<evidence type="ECO:0000259" key="2">
    <source>
        <dbReference type="Pfam" id="PF06855"/>
    </source>
</evidence>
<evidence type="ECO:0000313" key="4">
    <source>
        <dbReference type="Proteomes" id="UP000500890"/>
    </source>
</evidence>
<dbReference type="Proteomes" id="UP000500890">
    <property type="component" value="Chromosome"/>
</dbReference>
<dbReference type="SUPFAM" id="SSF140652">
    <property type="entry name" value="YozE-like"/>
    <property type="match status" value="1"/>
</dbReference>
<proteinExistence type="inferred from homology"/>
<evidence type="ECO:0000313" key="3">
    <source>
        <dbReference type="EMBL" id="QIL46622.1"/>
    </source>
</evidence>
<dbReference type="NCBIfam" id="NF010193">
    <property type="entry name" value="PRK13672.1"/>
    <property type="match status" value="1"/>
</dbReference>
<name>A0A6G8ANV1_9ENTE</name>
<dbReference type="RefSeq" id="WP_166008010.1">
    <property type="nucleotide sequence ID" value="NZ_CP049886.1"/>
</dbReference>
<dbReference type="HAMAP" id="MF_01538">
    <property type="entry name" value="UPF0346"/>
    <property type="match status" value="1"/>
</dbReference>
<dbReference type="Gene3D" id="1.10.150.260">
    <property type="entry name" value="YozE SAM-like"/>
    <property type="match status" value="1"/>
</dbReference>
<keyword evidence="4" id="KW-1185">Reference proteome</keyword>
<dbReference type="Pfam" id="PF06855">
    <property type="entry name" value="YozE_SAM_like"/>
    <property type="match status" value="1"/>
</dbReference>
<organism evidence="3 4">
    <name type="scientific">Vagococcus coleopterorum</name>
    <dbReference type="NCBI Taxonomy" id="2714946"/>
    <lineage>
        <taxon>Bacteria</taxon>
        <taxon>Bacillati</taxon>
        <taxon>Bacillota</taxon>
        <taxon>Bacilli</taxon>
        <taxon>Lactobacillales</taxon>
        <taxon>Enterococcaceae</taxon>
        <taxon>Vagococcus</taxon>
    </lineage>
</organism>
<dbReference type="InterPro" id="IPR023089">
    <property type="entry name" value="YozE_SAM-like"/>
</dbReference>
<reference evidence="3 4" key="1">
    <citation type="submission" date="2020-03" db="EMBL/GenBank/DDBJ databases">
        <title>Vagococcus sp. nov., isolated from beetles.</title>
        <authorList>
            <person name="Hyun D.-W."/>
            <person name="Bae J.-W."/>
        </authorList>
    </citation>
    <scope>NUCLEOTIDE SEQUENCE [LARGE SCALE GENOMIC DNA]</scope>
    <source>
        <strain evidence="3 4">HDW17A</strain>
    </source>
</reference>
<gene>
    <name evidence="3" type="ORF">G7081_05790</name>
</gene>
<sequence>MKRSFYHYILTLRGPKVTDAITEFANNVGNDITFPKHTSDYDEVSDYLELSSSYLSSMDIFDKTWELYLENN</sequence>
<comment type="similarity">
    <text evidence="1">Belongs to the UPF0346 family.</text>
</comment>
<dbReference type="PIRSF" id="PIRSF037262">
    <property type="entry name" value="UCP037262"/>
    <property type="match status" value="1"/>
</dbReference>
<dbReference type="EMBL" id="CP049886">
    <property type="protein sequence ID" value="QIL46622.1"/>
    <property type="molecule type" value="Genomic_DNA"/>
</dbReference>
<feature type="domain" description="YozE SAM-like" evidence="2">
    <location>
        <begin position="4"/>
        <end position="70"/>
    </location>
</feature>
<evidence type="ECO:0000256" key="1">
    <source>
        <dbReference type="HAMAP-Rule" id="MF_01538"/>
    </source>
</evidence>
<dbReference type="AlphaFoldDB" id="A0A6G8ANV1"/>
<dbReference type="KEGG" id="vah:G7081_05790"/>
<dbReference type="InterPro" id="IPR010673">
    <property type="entry name" value="UPF0346"/>
</dbReference>
<dbReference type="InterPro" id="IPR036806">
    <property type="entry name" value="YozE_SAM-like_sf"/>
</dbReference>